<dbReference type="InterPro" id="IPR054263">
    <property type="entry name" value="DUF6994"/>
</dbReference>
<evidence type="ECO:0000313" key="1">
    <source>
        <dbReference type="EMBL" id="SVC86643.1"/>
    </source>
</evidence>
<proteinExistence type="predicted"/>
<gene>
    <name evidence="1" type="ORF">METZ01_LOCUS339497</name>
</gene>
<reference evidence="1" key="1">
    <citation type="submission" date="2018-05" db="EMBL/GenBank/DDBJ databases">
        <authorList>
            <person name="Lanie J.A."/>
            <person name="Ng W.-L."/>
            <person name="Kazmierczak K.M."/>
            <person name="Andrzejewski T.M."/>
            <person name="Davidsen T.M."/>
            <person name="Wayne K.J."/>
            <person name="Tettelin H."/>
            <person name="Glass J.I."/>
            <person name="Rusch D."/>
            <person name="Podicherti R."/>
            <person name="Tsui H.-C.T."/>
            <person name="Winkler M.E."/>
        </authorList>
    </citation>
    <scope>NUCLEOTIDE SEQUENCE</scope>
</reference>
<organism evidence="1">
    <name type="scientific">marine metagenome</name>
    <dbReference type="NCBI Taxonomy" id="408172"/>
    <lineage>
        <taxon>unclassified sequences</taxon>
        <taxon>metagenomes</taxon>
        <taxon>ecological metagenomes</taxon>
    </lineage>
</organism>
<dbReference type="AlphaFoldDB" id="A0A382QMB2"/>
<protein>
    <submittedName>
        <fullName evidence="1">Uncharacterized protein</fullName>
    </submittedName>
</protein>
<dbReference type="EMBL" id="UINC01115540">
    <property type="protein sequence ID" value="SVC86643.1"/>
    <property type="molecule type" value="Genomic_DNA"/>
</dbReference>
<accession>A0A382QMB2</accession>
<sequence>MLGLHKKHIDINFNFYSDTPEGKDPDSYSPTLRNYHKTLWSKPLPNGLIFDLDDKTPKLLHHKSELGEFFLASDSIGHTYSKWKSTSDFINKVSSDEIDSFFSLCSTIGGYIIYPSKRVDNKMTINGARGVNGKIKDRFDLTLECIRRHYTSEKSPLSDTLQRYSPFFNLFENFQGYIDFFLLQDLVTEKYSSIKYFIPFKSFENFPLPNNVDEYRLYKKNMSDFILARGQRMLHFCN</sequence>
<dbReference type="Pfam" id="PF22507">
    <property type="entry name" value="DUF6994"/>
    <property type="match status" value="1"/>
</dbReference>
<name>A0A382QMB2_9ZZZZ</name>